<feature type="domain" description="Teneurin-like YD-shell" evidence="3">
    <location>
        <begin position="58"/>
        <end position="168"/>
    </location>
</feature>
<evidence type="ECO:0000313" key="4">
    <source>
        <dbReference type="EMBL" id="CCG52343.1"/>
    </source>
</evidence>
<accession>H8XQ49</accession>
<dbReference type="InterPro" id="IPR050708">
    <property type="entry name" value="T6SS_VgrG/RHS"/>
</dbReference>
<dbReference type="RefSeq" id="WP_014387487.1">
    <property type="nucleotide sequence ID" value="NC_017025.1"/>
</dbReference>
<evidence type="ECO:0000313" key="5">
    <source>
        <dbReference type="Proteomes" id="UP000007599"/>
    </source>
</evidence>
<keyword evidence="2" id="KW-1133">Transmembrane helix</keyword>
<dbReference type="PANTHER" id="PTHR32305">
    <property type="match status" value="1"/>
</dbReference>
<reference evidence="5" key="2">
    <citation type="submission" date="2012-03" db="EMBL/GenBank/DDBJ databases">
        <title>Complete genome sequence of Flavobacterium indicum GPTSA100-9T, isolated from warm spring water.</title>
        <authorList>
            <person name="Barbier P."/>
            <person name="Houel A."/>
            <person name="Loux V."/>
            <person name="Poulain J."/>
            <person name="Bernardet J.-F."/>
            <person name="Touchon M."/>
            <person name="Duchaud E."/>
        </authorList>
    </citation>
    <scope>NUCLEOTIDE SEQUENCE [LARGE SCALE GENOMIC DNA]</scope>
    <source>
        <strain evidence="5">DSM 17447 / CIP 109464 / GPTSA100-9</strain>
    </source>
</reference>
<dbReference type="eggNOG" id="COG3209">
    <property type="taxonomic scope" value="Bacteria"/>
</dbReference>
<dbReference type="KEGG" id="fin:KQS_01755"/>
<dbReference type="Proteomes" id="UP000007599">
    <property type="component" value="Chromosome I"/>
</dbReference>
<dbReference type="InterPro" id="IPR029058">
    <property type="entry name" value="AB_hydrolase_fold"/>
</dbReference>
<protein>
    <recommendedName>
        <fullName evidence="3">Teneurin-like YD-shell domain-containing protein</fullName>
    </recommendedName>
</protein>
<dbReference type="SUPFAM" id="SSF53474">
    <property type="entry name" value="alpha/beta-Hydrolases"/>
    <property type="match status" value="1"/>
</dbReference>
<name>H8XQ49_FLAIG</name>
<evidence type="ECO:0000256" key="2">
    <source>
        <dbReference type="SAM" id="Phobius"/>
    </source>
</evidence>
<organism evidence="4 5">
    <name type="scientific">Flavobacterium indicum (strain DSM 17447 / CIP 109464 / GPTSA100-9)</name>
    <dbReference type="NCBI Taxonomy" id="1094466"/>
    <lineage>
        <taxon>Bacteria</taxon>
        <taxon>Pseudomonadati</taxon>
        <taxon>Bacteroidota</taxon>
        <taxon>Flavobacteriia</taxon>
        <taxon>Flavobacteriales</taxon>
        <taxon>Flavobacteriaceae</taxon>
        <taxon>Flavobacterium</taxon>
    </lineage>
</organism>
<dbReference type="NCBIfam" id="TIGR03696">
    <property type="entry name" value="Rhs_assc_core"/>
    <property type="match status" value="1"/>
</dbReference>
<dbReference type="PANTHER" id="PTHR32305:SF15">
    <property type="entry name" value="PROTEIN RHSA-RELATED"/>
    <property type="match status" value="1"/>
</dbReference>
<dbReference type="PATRIC" id="fig|1094466.5.peg.345"/>
<feature type="transmembrane region" description="Helical" evidence="2">
    <location>
        <begin position="178"/>
        <end position="197"/>
    </location>
</feature>
<dbReference type="InterPro" id="IPR022385">
    <property type="entry name" value="Rhs_assc_core"/>
</dbReference>
<evidence type="ECO:0000259" key="3">
    <source>
        <dbReference type="Pfam" id="PF25023"/>
    </source>
</evidence>
<dbReference type="AlphaFoldDB" id="H8XQ49"/>
<dbReference type="STRING" id="1094466.KQS_01755"/>
<dbReference type="InterPro" id="IPR056823">
    <property type="entry name" value="TEN-like_YD-shell"/>
</dbReference>
<dbReference type="HOGENOM" id="CLU_506938_0_0_10"/>
<keyword evidence="2" id="KW-0812">Transmembrane</keyword>
<dbReference type="Pfam" id="PF25023">
    <property type="entry name" value="TEN_YD-shell"/>
    <property type="match status" value="1"/>
</dbReference>
<dbReference type="OrthoDB" id="6225685at2"/>
<keyword evidence="1" id="KW-0677">Repeat</keyword>
<feature type="transmembrane region" description="Helical" evidence="2">
    <location>
        <begin position="209"/>
        <end position="229"/>
    </location>
</feature>
<dbReference type="Gene3D" id="2.180.10.10">
    <property type="entry name" value="RHS repeat-associated core"/>
    <property type="match status" value="1"/>
</dbReference>
<keyword evidence="5" id="KW-1185">Reference proteome</keyword>
<sequence length="537" mass="58022">MYYGNTNTDKLTRPFRKYFSGDGSVEIKYTVATGATEIITYIGGDAYSAPALIKSDGTTQNYFYLHRDYLGSIVAITNATGNIVEKRHFDAWGEIVKIQDGLGNNLAKLTFFDRGYTGHEHLQSVKLIHMNGRLYDPKLHRFMQPDNFIQDQYNTQNYNRYAYVLNNPLKHTDPSGEYGIGIAIGIAVAVAVAVYTLDAYYGGKPFTASGLITTSVIAAYTAAMTFGFGEMTSTVNNFFVRASCQAVLHGSFNGGMSYIQGGKFWSGFASGSISSIASSAFTGGNSFQGDGCVMEGGGFKGANFKVFGAQLNESTVGLLSFGAISGGAGSLIGGGNFWQGAVTGLVVSGLNHLPHMLQDYKTTIVGIYGAGGVDASGNPDLRQLVEFQGGKMFSSSTGCCDDDVIEYLKAGWAKGNKLRIYGHSRGGTAAVRIANKLGEMNIIIEDVILFDPVTMYGGGDNIFKYPNVMRVSNYYQRNPSDFWSKGILNANNPFIGSPVSGVYQWPVINNINLTGKYYSPGVLINHLNITEYAIKHP</sequence>
<reference evidence="4 5" key="1">
    <citation type="journal article" date="2012" name="J. Bacteriol.">
        <title>Complete Genome Sequence of Flavobacterium indicum GPSTA100-9T, Isolated from Warm Spring Water.</title>
        <authorList>
            <person name="Barbier P."/>
            <person name="Houel A."/>
            <person name="Loux V."/>
            <person name="Poulain J."/>
            <person name="Bernardet J.F."/>
            <person name="Touchon M."/>
            <person name="Duchaud E."/>
        </authorList>
    </citation>
    <scope>NUCLEOTIDE SEQUENCE [LARGE SCALE GENOMIC DNA]</scope>
    <source>
        <strain evidence="5">DSM 17447 / CIP 109464 / GPTSA100-9</strain>
    </source>
</reference>
<dbReference type="EMBL" id="HE774682">
    <property type="protein sequence ID" value="CCG52343.1"/>
    <property type="molecule type" value="Genomic_DNA"/>
</dbReference>
<proteinExistence type="predicted"/>
<keyword evidence="2" id="KW-0472">Membrane</keyword>
<gene>
    <name evidence="4" type="ordered locus">KQS_01755</name>
</gene>
<evidence type="ECO:0000256" key="1">
    <source>
        <dbReference type="ARBA" id="ARBA00022737"/>
    </source>
</evidence>